<evidence type="ECO:0000313" key="4">
    <source>
        <dbReference type="Proteomes" id="UP000019484"/>
    </source>
</evidence>
<dbReference type="OrthoDB" id="47172at2759"/>
<dbReference type="InterPro" id="IPR041667">
    <property type="entry name" value="Cupin_8"/>
</dbReference>
<dbReference type="PROSITE" id="PS51184">
    <property type="entry name" value="JMJC"/>
    <property type="match status" value="1"/>
</dbReference>
<dbReference type="PANTHER" id="PTHR12461:SF101">
    <property type="entry name" value="TRNA WYBUTOSINE-SYNTHESIZING PROTEIN 4"/>
    <property type="match status" value="1"/>
</dbReference>
<dbReference type="SMART" id="SM00558">
    <property type="entry name" value="JmjC"/>
    <property type="match status" value="1"/>
</dbReference>
<dbReference type="PANTHER" id="PTHR12461">
    <property type="entry name" value="HYPOXIA-INDUCIBLE FACTOR 1 ALPHA INHIBITOR-RELATED"/>
    <property type="match status" value="1"/>
</dbReference>
<keyword evidence="4" id="KW-1185">Reference proteome</keyword>
<feature type="compositionally biased region" description="Polar residues" evidence="1">
    <location>
        <begin position="332"/>
        <end position="343"/>
    </location>
</feature>
<sequence>MVNTESEDPLKFFRSVIDQLREIRPEDPIHECYDGDYDRLVAQADDLLILAKRKLHTFPFKDVKPCWFRLYTDASIAKALKLIQHVYSTSPASSLSATLRRHLDEIVSVLDMALIMAGGLGREDLIHEILQALDTAAGMDPVDSGQPSKEKEVEDYPTSGPRSSNLLPNANISVPRLRFPVPQMERPSMTEFANFMRREKRPVLLKGILDHWPALDRWESTSYWIDKTMGGRRLVPIELGRSYTDDDWGQEIMPFGEFLSRHILSTSDGNRAAKEDMKTGYLAQHDLFKQIPALRNDIAIPDYCFLDAPPAEPGTPVYLSKCKEKSDHKASHPTTLPTPSSWENGEDEDAVDTDADGEVHTNIWFGPAWTISPLHHDPYHNILCQVTGEKYIRMYSPHHSKALLPKRSDEPAPHIIQHGTASGEVTRSQLEDQCKGTIDMSNTSKVDVAAMELSPYEDWDEVYPGISQVPYVECILEPGQALYIPVGWWHYVRSCSVGVSVSFWW</sequence>
<dbReference type="GeneID" id="19159639"/>
<protein>
    <recommendedName>
        <fullName evidence="2">JmjC domain-containing protein</fullName>
    </recommendedName>
</protein>
<gene>
    <name evidence="3" type="ORF">A1O1_04761</name>
</gene>
<dbReference type="STRING" id="1182541.W9YZZ4"/>
<dbReference type="InterPro" id="IPR003347">
    <property type="entry name" value="JmjC_dom"/>
</dbReference>
<evidence type="ECO:0000259" key="2">
    <source>
        <dbReference type="PROSITE" id="PS51184"/>
    </source>
</evidence>
<dbReference type="RefSeq" id="XP_007723840.1">
    <property type="nucleotide sequence ID" value="XM_007725650.1"/>
</dbReference>
<dbReference type="AlphaFoldDB" id="W9YZZ4"/>
<evidence type="ECO:0000256" key="1">
    <source>
        <dbReference type="SAM" id="MobiDB-lite"/>
    </source>
</evidence>
<name>W9YZZ4_9EURO</name>
<evidence type="ECO:0000313" key="3">
    <source>
        <dbReference type="EMBL" id="EXJ87834.1"/>
    </source>
</evidence>
<reference evidence="3 4" key="1">
    <citation type="submission" date="2013-03" db="EMBL/GenBank/DDBJ databases">
        <title>The Genome Sequence of Capronia coronata CBS 617.96.</title>
        <authorList>
            <consortium name="The Broad Institute Genomics Platform"/>
            <person name="Cuomo C."/>
            <person name="de Hoog S."/>
            <person name="Gorbushina A."/>
            <person name="Walker B."/>
            <person name="Young S.K."/>
            <person name="Zeng Q."/>
            <person name="Gargeya S."/>
            <person name="Fitzgerald M."/>
            <person name="Haas B."/>
            <person name="Abouelleil A."/>
            <person name="Allen A.W."/>
            <person name="Alvarado L."/>
            <person name="Arachchi H.M."/>
            <person name="Berlin A.M."/>
            <person name="Chapman S.B."/>
            <person name="Gainer-Dewar J."/>
            <person name="Goldberg J."/>
            <person name="Griggs A."/>
            <person name="Gujja S."/>
            <person name="Hansen M."/>
            <person name="Howarth C."/>
            <person name="Imamovic A."/>
            <person name="Ireland A."/>
            <person name="Larimer J."/>
            <person name="McCowan C."/>
            <person name="Murphy C."/>
            <person name="Pearson M."/>
            <person name="Poon T.W."/>
            <person name="Priest M."/>
            <person name="Roberts A."/>
            <person name="Saif S."/>
            <person name="Shea T."/>
            <person name="Sisk P."/>
            <person name="Sykes S."/>
            <person name="Wortman J."/>
            <person name="Nusbaum C."/>
            <person name="Birren B."/>
        </authorList>
    </citation>
    <scope>NUCLEOTIDE SEQUENCE [LARGE SCALE GENOMIC DNA]</scope>
    <source>
        <strain evidence="3 4">CBS 617.96</strain>
    </source>
</reference>
<comment type="caution">
    <text evidence="3">The sequence shown here is derived from an EMBL/GenBank/DDBJ whole genome shotgun (WGS) entry which is preliminary data.</text>
</comment>
<dbReference type="SUPFAM" id="SSF51197">
    <property type="entry name" value="Clavaminate synthase-like"/>
    <property type="match status" value="1"/>
</dbReference>
<dbReference type="HOGENOM" id="CLU_016785_0_0_1"/>
<dbReference type="EMBL" id="AMWN01000004">
    <property type="protein sequence ID" value="EXJ87834.1"/>
    <property type="molecule type" value="Genomic_DNA"/>
</dbReference>
<feature type="region of interest" description="Disordered" evidence="1">
    <location>
        <begin position="326"/>
        <end position="350"/>
    </location>
</feature>
<dbReference type="Pfam" id="PF13621">
    <property type="entry name" value="Cupin_8"/>
    <property type="match status" value="1"/>
</dbReference>
<organism evidence="3 4">
    <name type="scientific">Capronia coronata CBS 617.96</name>
    <dbReference type="NCBI Taxonomy" id="1182541"/>
    <lineage>
        <taxon>Eukaryota</taxon>
        <taxon>Fungi</taxon>
        <taxon>Dikarya</taxon>
        <taxon>Ascomycota</taxon>
        <taxon>Pezizomycotina</taxon>
        <taxon>Eurotiomycetes</taxon>
        <taxon>Chaetothyriomycetidae</taxon>
        <taxon>Chaetothyriales</taxon>
        <taxon>Herpotrichiellaceae</taxon>
        <taxon>Capronia</taxon>
    </lineage>
</organism>
<dbReference type="eggNOG" id="KOG2132">
    <property type="taxonomic scope" value="Eukaryota"/>
</dbReference>
<dbReference type="Proteomes" id="UP000019484">
    <property type="component" value="Unassembled WGS sequence"/>
</dbReference>
<feature type="region of interest" description="Disordered" evidence="1">
    <location>
        <begin position="138"/>
        <end position="167"/>
    </location>
</feature>
<proteinExistence type="predicted"/>
<feature type="domain" description="JmjC" evidence="2">
    <location>
        <begin position="340"/>
        <end position="505"/>
    </location>
</feature>
<dbReference type="Gene3D" id="2.60.120.650">
    <property type="entry name" value="Cupin"/>
    <property type="match status" value="1"/>
</dbReference>
<accession>W9YZZ4</accession>